<dbReference type="AlphaFoldDB" id="A0A843XGA2"/>
<dbReference type="PANTHER" id="PTHR46328">
    <property type="entry name" value="FAR-RED IMPAIRED RESPONSIVE (FAR1) FAMILY PROTEIN-RELATED"/>
    <property type="match status" value="1"/>
</dbReference>
<evidence type="ECO:0000259" key="2">
    <source>
        <dbReference type="Pfam" id="PF03101"/>
    </source>
</evidence>
<dbReference type="Pfam" id="PF03101">
    <property type="entry name" value="FAR1"/>
    <property type="match status" value="1"/>
</dbReference>
<dbReference type="OrthoDB" id="1927586at2759"/>
<accession>A0A843XGA2</accession>
<dbReference type="Proteomes" id="UP000652761">
    <property type="component" value="Unassembled WGS sequence"/>
</dbReference>
<sequence>MSSSVLGCPDQHSRAAAMATKPPTARAGEEEDGGGRGGAEAASERGVRCTPSPARSVCLPFSCAEANDEHVDGRLFRFSLVRRGMTNVQIGESNHADGAQLSEGINFENANDVMTFYNTYGRIVGFDTCVISSKWKNGKCIFRHLGCWKNGKSRRKAEAKNHRDSPKIGCNASVKVKVDKSGGKQRWDQILKNYEECNDNE</sequence>
<evidence type="ECO:0000256" key="1">
    <source>
        <dbReference type="SAM" id="MobiDB-lite"/>
    </source>
</evidence>
<reference evidence="3" key="1">
    <citation type="submission" date="2017-07" db="EMBL/GenBank/DDBJ databases">
        <title>Taro Niue Genome Assembly and Annotation.</title>
        <authorList>
            <person name="Atibalentja N."/>
            <person name="Keating K."/>
            <person name="Fields C.J."/>
        </authorList>
    </citation>
    <scope>NUCLEOTIDE SEQUENCE</scope>
    <source>
        <strain evidence="3">Niue_2</strain>
        <tissue evidence="3">Leaf</tissue>
    </source>
</reference>
<keyword evidence="4" id="KW-1185">Reference proteome</keyword>
<feature type="domain" description="FAR1" evidence="2">
    <location>
        <begin position="115"/>
        <end position="182"/>
    </location>
</feature>
<gene>
    <name evidence="3" type="ORF">Taro_051336</name>
</gene>
<dbReference type="PANTHER" id="PTHR46328:SF35">
    <property type="entry name" value="PROTEIN FAR1-RELATED SEQUENCE 5-LIKE"/>
    <property type="match status" value="1"/>
</dbReference>
<name>A0A843XGA2_COLES</name>
<organism evidence="3 4">
    <name type="scientific">Colocasia esculenta</name>
    <name type="common">Wild taro</name>
    <name type="synonym">Arum esculentum</name>
    <dbReference type="NCBI Taxonomy" id="4460"/>
    <lineage>
        <taxon>Eukaryota</taxon>
        <taxon>Viridiplantae</taxon>
        <taxon>Streptophyta</taxon>
        <taxon>Embryophyta</taxon>
        <taxon>Tracheophyta</taxon>
        <taxon>Spermatophyta</taxon>
        <taxon>Magnoliopsida</taxon>
        <taxon>Liliopsida</taxon>
        <taxon>Araceae</taxon>
        <taxon>Aroideae</taxon>
        <taxon>Colocasieae</taxon>
        <taxon>Colocasia</taxon>
    </lineage>
</organism>
<dbReference type="InterPro" id="IPR004330">
    <property type="entry name" value="FAR1_DNA_bnd_dom"/>
</dbReference>
<evidence type="ECO:0000313" key="4">
    <source>
        <dbReference type="Proteomes" id="UP000652761"/>
    </source>
</evidence>
<evidence type="ECO:0000313" key="3">
    <source>
        <dbReference type="EMBL" id="MQM18346.1"/>
    </source>
</evidence>
<comment type="caution">
    <text evidence="3">The sequence shown here is derived from an EMBL/GenBank/DDBJ whole genome shotgun (WGS) entry which is preliminary data.</text>
</comment>
<feature type="region of interest" description="Disordered" evidence="1">
    <location>
        <begin position="1"/>
        <end position="46"/>
    </location>
</feature>
<dbReference type="EMBL" id="NMUH01008131">
    <property type="protein sequence ID" value="MQM18346.1"/>
    <property type="molecule type" value="Genomic_DNA"/>
</dbReference>
<proteinExistence type="predicted"/>
<protein>
    <recommendedName>
        <fullName evidence="2">FAR1 domain-containing protein</fullName>
    </recommendedName>
</protein>